<evidence type="ECO:0000256" key="1">
    <source>
        <dbReference type="ARBA" id="ARBA00004173"/>
    </source>
</evidence>
<dbReference type="OrthoDB" id="5542239at2759"/>
<comment type="subcellular location">
    <subcellularLocation>
        <location evidence="1">Mitochondrion</location>
    </subcellularLocation>
</comment>
<keyword evidence="3" id="KW-0689">Ribosomal protein</keyword>
<reference evidence="9 10" key="1">
    <citation type="journal article" date="2020" name="ISME J.">
        <title>Uncovering the hidden diversity of litter-decomposition mechanisms in mushroom-forming fungi.</title>
        <authorList>
            <person name="Floudas D."/>
            <person name="Bentzer J."/>
            <person name="Ahren D."/>
            <person name="Johansson T."/>
            <person name="Persson P."/>
            <person name="Tunlid A."/>
        </authorList>
    </citation>
    <scope>NUCLEOTIDE SEQUENCE [LARGE SCALE GENOMIC DNA]</scope>
    <source>
        <strain evidence="9 10">CBS 291.85</strain>
    </source>
</reference>
<evidence type="ECO:0000256" key="6">
    <source>
        <dbReference type="ARBA" id="ARBA00035137"/>
    </source>
</evidence>
<dbReference type="GO" id="GO:0005763">
    <property type="term" value="C:mitochondrial small ribosomal subunit"/>
    <property type="evidence" value="ECO:0007669"/>
    <property type="project" value="InterPro"/>
</dbReference>
<proteinExistence type="inferred from homology"/>
<evidence type="ECO:0000256" key="5">
    <source>
        <dbReference type="ARBA" id="ARBA00023274"/>
    </source>
</evidence>
<keyword evidence="5" id="KW-0687">Ribonucleoprotein</keyword>
<keyword evidence="10" id="KW-1185">Reference proteome</keyword>
<keyword evidence="4" id="KW-0496">Mitochondrion</keyword>
<evidence type="ECO:0000256" key="3">
    <source>
        <dbReference type="ARBA" id="ARBA00022980"/>
    </source>
</evidence>
<dbReference type="PANTHER" id="PTHR37799">
    <property type="entry name" value="37S RIBOSOMAL PROTEIN S25, MITOCHONDRIAL"/>
    <property type="match status" value="1"/>
</dbReference>
<dbReference type="AlphaFoldDB" id="A0A8H5GPF4"/>
<feature type="region of interest" description="Disordered" evidence="8">
    <location>
        <begin position="38"/>
        <end position="65"/>
    </location>
</feature>
<dbReference type="InterPro" id="IPR016939">
    <property type="entry name" value="Ribosomal_mS23_fun"/>
</dbReference>
<dbReference type="Proteomes" id="UP000559256">
    <property type="component" value="Unassembled WGS sequence"/>
</dbReference>
<feature type="compositionally biased region" description="Pro residues" evidence="8">
    <location>
        <begin position="38"/>
        <end position="47"/>
    </location>
</feature>
<dbReference type="EMBL" id="JAACJM010000015">
    <property type="protein sequence ID" value="KAF5368455.1"/>
    <property type="molecule type" value="Genomic_DNA"/>
</dbReference>
<dbReference type="GO" id="GO:0003735">
    <property type="term" value="F:structural constituent of ribosome"/>
    <property type="evidence" value="ECO:0007669"/>
    <property type="project" value="InterPro"/>
</dbReference>
<evidence type="ECO:0000256" key="4">
    <source>
        <dbReference type="ARBA" id="ARBA00023128"/>
    </source>
</evidence>
<dbReference type="PANTHER" id="PTHR37799:SF1">
    <property type="entry name" value="SMALL RIBOSOMAL SUBUNIT PROTEIN MS23"/>
    <property type="match status" value="1"/>
</dbReference>
<evidence type="ECO:0000256" key="7">
    <source>
        <dbReference type="ARBA" id="ARBA00035421"/>
    </source>
</evidence>
<protein>
    <recommendedName>
        <fullName evidence="6">Small ribosomal subunit protein mS23</fullName>
    </recommendedName>
    <alternativeName>
        <fullName evidence="7">37S ribosomal protein S25, mitochondrial</fullName>
    </alternativeName>
</protein>
<accession>A0A8H5GPF4</accession>
<dbReference type="Pfam" id="PF13741">
    <property type="entry name" value="MRP-S25"/>
    <property type="match status" value="1"/>
</dbReference>
<comment type="similarity">
    <text evidence="2">Belongs to the mitochondrion-specific ribosomal protein mS23 family.</text>
</comment>
<comment type="caution">
    <text evidence="9">The sequence shown here is derived from an EMBL/GenBank/DDBJ whole genome shotgun (WGS) entry which is preliminary data.</text>
</comment>
<evidence type="ECO:0000313" key="10">
    <source>
        <dbReference type="Proteomes" id="UP000559256"/>
    </source>
</evidence>
<sequence length="278" mass="31959">MGRKIASQVHQQISRQLRGHIKAQNQIPRWYQAVLDHPPLPLPPKAPPTRTAYDTKQPKTPQKLRPYDPKPLAIYYLEDEIRRQFFRDHPFEAFRPTTLTEGQTIAPAHPIQGKEWTRLRQRGRKPSPEDAIQFALNLHQYHDISLSYAYARAVAQFRALRSEHHIATVMAATEADTLGGIFQNSETAHAFEKEVKNLASWERLAELDEGAIAARKRWRAIAQGSQEPREWSKGQEYVRLWREGIKPRYMPALTEPVKPASEAMSPDYMGVNAPKQAF</sequence>
<organism evidence="9 10">
    <name type="scientific">Tetrapyrgos nigripes</name>
    <dbReference type="NCBI Taxonomy" id="182062"/>
    <lineage>
        <taxon>Eukaryota</taxon>
        <taxon>Fungi</taxon>
        <taxon>Dikarya</taxon>
        <taxon>Basidiomycota</taxon>
        <taxon>Agaricomycotina</taxon>
        <taxon>Agaricomycetes</taxon>
        <taxon>Agaricomycetidae</taxon>
        <taxon>Agaricales</taxon>
        <taxon>Marasmiineae</taxon>
        <taxon>Marasmiaceae</taxon>
        <taxon>Tetrapyrgos</taxon>
    </lineage>
</organism>
<name>A0A8H5GPF4_9AGAR</name>
<gene>
    <name evidence="9" type="ORF">D9758_002337</name>
</gene>
<evidence type="ECO:0000256" key="8">
    <source>
        <dbReference type="SAM" id="MobiDB-lite"/>
    </source>
</evidence>
<evidence type="ECO:0000313" key="9">
    <source>
        <dbReference type="EMBL" id="KAF5368455.1"/>
    </source>
</evidence>
<evidence type="ECO:0000256" key="2">
    <source>
        <dbReference type="ARBA" id="ARBA00009864"/>
    </source>
</evidence>